<organism evidence="1 2">
    <name type="scientific">Roseibium alexandrii</name>
    <dbReference type="NCBI Taxonomy" id="388408"/>
    <lineage>
        <taxon>Bacteria</taxon>
        <taxon>Pseudomonadati</taxon>
        <taxon>Pseudomonadota</taxon>
        <taxon>Alphaproteobacteria</taxon>
        <taxon>Hyphomicrobiales</taxon>
        <taxon>Stappiaceae</taxon>
        <taxon>Roseibium</taxon>
    </lineage>
</organism>
<protein>
    <submittedName>
        <fullName evidence="1">Uncharacterized protein</fullName>
    </submittedName>
</protein>
<gene>
    <name evidence="1" type="ORF">LAX5112_01200</name>
</gene>
<proteinExistence type="predicted"/>
<dbReference type="EMBL" id="CXWD01000004">
    <property type="protein sequence ID" value="CTQ67070.1"/>
    <property type="molecule type" value="Genomic_DNA"/>
</dbReference>
<dbReference type="RefSeq" id="WP_055671039.1">
    <property type="nucleotide sequence ID" value="NZ_CXWD01000004.1"/>
</dbReference>
<keyword evidence="2" id="KW-1185">Reference proteome</keyword>
<dbReference type="Proteomes" id="UP000053235">
    <property type="component" value="Unassembled WGS sequence"/>
</dbReference>
<name>A0A0M6ZYG6_9HYPH</name>
<reference evidence="2" key="1">
    <citation type="submission" date="2015-07" db="EMBL/GenBank/DDBJ databases">
        <authorList>
            <person name="Rodrigo-Torres Lidia"/>
            <person name="Arahal R.David."/>
        </authorList>
    </citation>
    <scope>NUCLEOTIDE SEQUENCE [LARGE SCALE GENOMIC DNA]</scope>
    <source>
        <strain evidence="2">CECT 5112</strain>
    </source>
</reference>
<dbReference type="AlphaFoldDB" id="A0A0M6ZYG6"/>
<dbReference type="OrthoDB" id="7674656at2"/>
<accession>A0A0M6ZYG6</accession>
<evidence type="ECO:0000313" key="1">
    <source>
        <dbReference type="EMBL" id="CTQ67070.1"/>
    </source>
</evidence>
<sequence>MIFSPEQHQTLMRAFAKVEREIAEAGFNCRVETDFDRLKEDITKTGKPLSPWFWADKYDFNGHNAFCMVLEKDGQGLVYICNQRMDLGARTLEQAYIQRLKALYSHDPTAKLDETWTCEPLQEVTGVVAYSGDAVTHPDLRSCGFSLKSLGLVSRLSLFYTLTYWDDVDWIVGTIPDKNIKRGLGWAYGGNRCYAMAEEWEVMPEDGRGKLNAAIVLSSRRDVLWTAKTVTATHRSE</sequence>
<evidence type="ECO:0000313" key="2">
    <source>
        <dbReference type="Proteomes" id="UP000053235"/>
    </source>
</evidence>